<evidence type="ECO:0000313" key="1">
    <source>
        <dbReference type="EMBL" id="KAJ2980350.1"/>
    </source>
</evidence>
<keyword evidence="2" id="KW-1185">Reference proteome</keyword>
<sequence length="443" mass="48824">MQFQLRRGKALQTGITICCLLAFVLFGYDQGVFSGALQSNDWQQQFGYPSDSKTGIIVSCYNLGCLSGCVVSFFVGERLGRRRTIWLAMSIVIIGAILQSTAFSLPHLVIGRVITGLGTGLETSTVPTYQAELCDRRARGRLVASEILFVAIGVVVAYWFNFGMSYVGGSIAWRLPLALQTVFALCAIALVFVLPESPRWLHQHGRQLEATEVLCAVYDMEPHDDYILAETTAILSAIEMEQQAVESTSIFDKDEFMNQASGINLIVYYIPSVLVQNVGKTAHEAQILAGLINTVFASHSSHDEGTHATASAAVAFFFLYMFIFGAAVNCVPWVYVSEILPLKARTRGAAIGVSSNWLWNFTVVMITPVIIHRIGWKAYLIFAATNLLFVPAVYFLYPETANIRLEDIDRLFIDGVNPITAAKHVAQEYEHSETIPGHKSEAP</sequence>
<name>A0ACC1NN34_9HYPO</name>
<dbReference type="Proteomes" id="UP001143910">
    <property type="component" value="Unassembled WGS sequence"/>
</dbReference>
<dbReference type="EMBL" id="JANJQO010000205">
    <property type="protein sequence ID" value="KAJ2980350.1"/>
    <property type="molecule type" value="Genomic_DNA"/>
</dbReference>
<comment type="caution">
    <text evidence="1">The sequence shown here is derived from an EMBL/GenBank/DDBJ whole genome shotgun (WGS) entry which is preliminary data.</text>
</comment>
<reference evidence="1" key="1">
    <citation type="submission" date="2022-08" db="EMBL/GenBank/DDBJ databases">
        <title>Genome Sequence of Lecanicillium fungicola.</title>
        <authorList>
            <person name="Buettner E."/>
        </authorList>
    </citation>
    <scope>NUCLEOTIDE SEQUENCE</scope>
    <source>
        <strain evidence="1">Babe33</strain>
    </source>
</reference>
<protein>
    <submittedName>
        <fullName evidence="1">Uncharacterized protein</fullName>
    </submittedName>
</protein>
<proteinExistence type="predicted"/>
<evidence type="ECO:0000313" key="2">
    <source>
        <dbReference type="Proteomes" id="UP001143910"/>
    </source>
</evidence>
<accession>A0ACC1NN34</accession>
<gene>
    <name evidence="1" type="ORF">NQ176_g2693</name>
</gene>
<organism evidence="1 2">
    <name type="scientific">Zarea fungicola</name>
    <dbReference type="NCBI Taxonomy" id="93591"/>
    <lineage>
        <taxon>Eukaryota</taxon>
        <taxon>Fungi</taxon>
        <taxon>Dikarya</taxon>
        <taxon>Ascomycota</taxon>
        <taxon>Pezizomycotina</taxon>
        <taxon>Sordariomycetes</taxon>
        <taxon>Hypocreomycetidae</taxon>
        <taxon>Hypocreales</taxon>
        <taxon>Cordycipitaceae</taxon>
        <taxon>Zarea</taxon>
    </lineage>
</organism>